<dbReference type="PANTHER" id="PTHR46030:SF1">
    <property type="entry name" value="ALPHA-KETOGLUTARATE-DEPENDENT DIOXYGENASE ALKB HOMOLOG 6"/>
    <property type="match status" value="1"/>
</dbReference>
<sequence>MLRDLIKRIKTSEKENSDRNSEPVGPTAVPRQDEHAKLGAVVPRLSGGIRPVSSEFPTVYCIQNWITLGQEKILLENISRFPELNVKLNGRQTQVWGGTVSESGIVGQKDLPEWLKSISQSLVDFDIFSKEITPNHVLINQYEQCMGILPHKDGPLYYPRVAIISLESDTLFDFWSPSTDVQENKRPLFSIIVPRLSLLVFQDSCYTQLLHGIASRNQDNLQEYNVLNLGDFPQFSADSTLRRGFRTSLTFRYVKPSE</sequence>
<evidence type="ECO:0000313" key="11">
    <source>
        <dbReference type="EMBL" id="KAJ1608817.1"/>
    </source>
</evidence>
<dbReference type="PANTHER" id="PTHR46030">
    <property type="entry name" value="ALPHA-KETOGLUTARATE-DEPENDENT DIOXYGENASE ALKB HOMOLOG 6"/>
    <property type="match status" value="1"/>
</dbReference>
<dbReference type="Gene3D" id="2.60.120.590">
    <property type="entry name" value="Alpha-ketoglutarate-dependent dioxygenase AlkB-like"/>
    <property type="match status" value="1"/>
</dbReference>
<feature type="region of interest" description="Disordered" evidence="9">
    <location>
        <begin position="11"/>
        <end position="33"/>
    </location>
</feature>
<dbReference type="InterPro" id="IPR037151">
    <property type="entry name" value="AlkB-like_sf"/>
</dbReference>
<comment type="similarity">
    <text evidence="8">Belongs to the iron/ascorbate-dependent oxidoreductase family.</text>
</comment>
<protein>
    <submittedName>
        <fullName evidence="11">Alpha-ketoglutarate-dependent dioxygenase AlkB</fullName>
    </submittedName>
</protein>
<keyword evidence="7" id="KW-0539">Nucleus</keyword>
<evidence type="ECO:0000256" key="9">
    <source>
        <dbReference type="SAM" id="MobiDB-lite"/>
    </source>
</evidence>
<evidence type="ECO:0000256" key="3">
    <source>
        <dbReference type="ARBA" id="ARBA00022723"/>
    </source>
</evidence>
<feature type="domain" description="Fe2OG dioxygenase" evidence="10">
    <location>
        <begin position="133"/>
        <end position="255"/>
    </location>
</feature>
<proteinExistence type="inferred from homology"/>
<dbReference type="PROSITE" id="PS51471">
    <property type="entry name" value="FE2OG_OXY"/>
    <property type="match status" value="1"/>
</dbReference>
<dbReference type="GO" id="GO:0051213">
    <property type="term" value="F:dioxygenase activity"/>
    <property type="evidence" value="ECO:0007669"/>
    <property type="project" value="UniProtKB-KW"/>
</dbReference>
<dbReference type="InterPro" id="IPR032862">
    <property type="entry name" value="ALKBH6"/>
</dbReference>
<evidence type="ECO:0000256" key="6">
    <source>
        <dbReference type="ARBA" id="ARBA00023004"/>
    </source>
</evidence>
<keyword evidence="3 8" id="KW-0479">Metal-binding</keyword>
<evidence type="ECO:0000256" key="5">
    <source>
        <dbReference type="ARBA" id="ARBA00023002"/>
    </source>
</evidence>
<evidence type="ECO:0000256" key="8">
    <source>
        <dbReference type="RuleBase" id="RU003682"/>
    </source>
</evidence>
<dbReference type="Proteomes" id="UP001071777">
    <property type="component" value="Unassembled WGS sequence"/>
</dbReference>
<dbReference type="InterPro" id="IPR005123">
    <property type="entry name" value="Oxoglu/Fe-dep_dioxygenase_dom"/>
</dbReference>
<comment type="similarity">
    <text evidence="2">Belongs to the alkB family.</text>
</comment>
<evidence type="ECO:0000256" key="2">
    <source>
        <dbReference type="ARBA" id="ARBA00007879"/>
    </source>
</evidence>
<keyword evidence="6 8" id="KW-0408">Iron</keyword>
<keyword evidence="4 11" id="KW-0223">Dioxygenase</keyword>
<keyword evidence="12" id="KW-1185">Reference proteome</keyword>
<comment type="caution">
    <text evidence="11">The sequence shown here is derived from an EMBL/GenBank/DDBJ whole genome shotgun (WGS) entry which is preliminary data.</text>
</comment>
<comment type="subcellular location">
    <subcellularLocation>
        <location evidence="1">Nucleus</location>
    </subcellularLocation>
</comment>
<name>A0ABQ8P5A1_9CRYT</name>
<reference evidence="11" key="1">
    <citation type="submission" date="2022-10" db="EMBL/GenBank/DDBJ databases">
        <title>Adaptive evolution leads to modifications in subtelomeric GC content in a zoonotic Cryptosporidium species.</title>
        <authorList>
            <person name="Li J."/>
            <person name="Feng Y."/>
            <person name="Xiao L."/>
        </authorList>
    </citation>
    <scope>NUCLEOTIDE SEQUENCE</scope>
    <source>
        <strain evidence="11">25894</strain>
    </source>
</reference>
<feature type="compositionally biased region" description="Basic and acidic residues" evidence="9">
    <location>
        <begin position="11"/>
        <end position="21"/>
    </location>
</feature>
<dbReference type="SUPFAM" id="SSF51197">
    <property type="entry name" value="Clavaminate synthase-like"/>
    <property type="match status" value="1"/>
</dbReference>
<gene>
    <name evidence="11" type="ORF">OJ252_2425</name>
</gene>
<evidence type="ECO:0000256" key="7">
    <source>
        <dbReference type="ARBA" id="ARBA00023242"/>
    </source>
</evidence>
<organism evidence="11 12">
    <name type="scientific">Cryptosporidium canis</name>
    <dbReference type="NCBI Taxonomy" id="195482"/>
    <lineage>
        <taxon>Eukaryota</taxon>
        <taxon>Sar</taxon>
        <taxon>Alveolata</taxon>
        <taxon>Apicomplexa</taxon>
        <taxon>Conoidasida</taxon>
        <taxon>Coccidia</taxon>
        <taxon>Eucoccidiorida</taxon>
        <taxon>Eimeriorina</taxon>
        <taxon>Cryptosporidiidae</taxon>
        <taxon>Cryptosporidium</taxon>
    </lineage>
</organism>
<keyword evidence="5 8" id="KW-0560">Oxidoreductase</keyword>
<accession>A0ABQ8P5A1</accession>
<evidence type="ECO:0000256" key="1">
    <source>
        <dbReference type="ARBA" id="ARBA00004123"/>
    </source>
</evidence>
<evidence type="ECO:0000313" key="12">
    <source>
        <dbReference type="Proteomes" id="UP001071777"/>
    </source>
</evidence>
<evidence type="ECO:0000256" key="4">
    <source>
        <dbReference type="ARBA" id="ARBA00022964"/>
    </source>
</evidence>
<evidence type="ECO:0000259" key="10">
    <source>
        <dbReference type="PROSITE" id="PS51471"/>
    </source>
</evidence>
<dbReference type="EMBL" id="JAPCXB010000090">
    <property type="protein sequence ID" value="KAJ1608817.1"/>
    <property type="molecule type" value="Genomic_DNA"/>
</dbReference>